<reference evidence="3" key="2">
    <citation type="submission" date="2012-11" db="EMBL/GenBank/DDBJ databases">
        <authorList>
            <person name="Kuo A."/>
            <person name="Curtis B.A."/>
            <person name="Tanifuji G."/>
            <person name="Burki F."/>
            <person name="Gruber A."/>
            <person name="Irimia M."/>
            <person name="Maruyama S."/>
            <person name="Arias M.C."/>
            <person name="Ball S.G."/>
            <person name="Gile G.H."/>
            <person name="Hirakawa Y."/>
            <person name="Hopkins J.F."/>
            <person name="Rensing S.A."/>
            <person name="Schmutz J."/>
            <person name="Symeonidi A."/>
            <person name="Elias M."/>
            <person name="Eveleigh R.J."/>
            <person name="Herman E.K."/>
            <person name="Klute M.J."/>
            <person name="Nakayama T."/>
            <person name="Obornik M."/>
            <person name="Reyes-Prieto A."/>
            <person name="Armbrust E.V."/>
            <person name="Aves S.J."/>
            <person name="Beiko R.G."/>
            <person name="Coutinho P."/>
            <person name="Dacks J.B."/>
            <person name="Durnford D.G."/>
            <person name="Fast N.M."/>
            <person name="Green B.R."/>
            <person name="Grisdale C."/>
            <person name="Hempe F."/>
            <person name="Henrissat B."/>
            <person name="Hoppner M.P."/>
            <person name="Ishida K.-I."/>
            <person name="Kim E."/>
            <person name="Koreny L."/>
            <person name="Kroth P.G."/>
            <person name="Liu Y."/>
            <person name="Malik S.-B."/>
            <person name="Maier U.G."/>
            <person name="McRose D."/>
            <person name="Mock T."/>
            <person name="Neilson J.A."/>
            <person name="Onodera N.T."/>
            <person name="Poole A.M."/>
            <person name="Pritham E.J."/>
            <person name="Richards T.A."/>
            <person name="Rocap G."/>
            <person name="Roy S.W."/>
            <person name="Sarai C."/>
            <person name="Schaack S."/>
            <person name="Shirato S."/>
            <person name="Slamovits C.H."/>
            <person name="Spencer D.F."/>
            <person name="Suzuki S."/>
            <person name="Worden A.Z."/>
            <person name="Zauner S."/>
            <person name="Barry K."/>
            <person name="Bell C."/>
            <person name="Bharti A.K."/>
            <person name="Crow J.A."/>
            <person name="Grimwood J."/>
            <person name="Kramer R."/>
            <person name="Lindquist E."/>
            <person name="Lucas S."/>
            <person name="Salamov A."/>
            <person name="McFadden G.I."/>
            <person name="Lane C.E."/>
            <person name="Keeling P.J."/>
            <person name="Gray M.W."/>
            <person name="Grigoriev I.V."/>
            <person name="Archibald J.M."/>
        </authorList>
    </citation>
    <scope>NUCLEOTIDE SEQUENCE</scope>
    <source>
        <strain evidence="3">CCMP2712</strain>
    </source>
</reference>
<dbReference type="AlphaFoldDB" id="L1JBB2"/>
<evidence type="ECO:0000313" key="2">
    <source>
        <dbReference type="EnsemblProtists" id="EKX45818"/>
    </source>
</evidence>
<dbReference type="OrthoDB" id="10566405at2759"/>
<sequence length="220" mass="24646">MLRRVFASALPAARVAAARVKAPAIQTFPRIAHQRFFSSSFDVLLRQSDDVLNVVRKMDTTIMGLHWKNMDADDLEKIAEGIGRGRDLVNSLNDEEAQVAEREKKLVSTVEAAEHKLYAAIESDKLAAEAHDLRMLMEDLGTTGDGDNKPEAFQPAWEARIKSAFESYSDLLEKCDATIAAKVERECGYEMLLLKRVCHIDGFRYHHPRVHPSGFSATCD</sequence>
<dbReference type="GeneID" id="17302569"/>
<accession>L1JBB2</accession>
<reference evidence="1 3" key="1">
    <citation type="journal article" date="2012" name="Nature">
        <title>Algal genomes reveal evolutionary mosaicism and the fate of nucleomorphs.</title>
        <authorList>
            <consortium name="DOE Joint Genome Institute"/>
            <person name="Curtis B.A."/>
            <person name="Tanifuji G."/>
            <person name="Burki F."/>
            <person name="Gruber A."/>
            <person name="Irimia M."/>
            <person name="Maruyama S."/>
            <person name="Arias M.C."/>
            <person name="Ball S.G."/>
            <person name="Gile G.H."/>
            <person name="Hirakawa Y."/>
            <person name="Hopkins J.F."/>
            <person name="Kuo A."/>
            <person name="Rensing S.A."/>
            <person name="Schmutz J."/>
            <person name="Symeonidi A."/>
            <person name="Elias M."/>
            <person name="Eveleigh R.J."/>
            <person name="Herman E.K."/>
            <person name="Klute M.J."/>
            <person name="Nakayama T."/>
            <person name="Obornik M."/>
            <person name="Reyes-Prieto A."/>
            <person name="Armbrust E.V."/>
            <person name="Aves S.J."/>
            <person name="Beiko R.G."/>
            <person name="Coutinho P."/>
            <person name="Dacks J.B."/>
            <person name="Durnford D.G."/>
            <person name="Fast N.M."/>
            <person name="Green B.R."/>
            <person name="Grisdale C.J."/>
            <person name="Hempel F."/>
            <person name="Henrissat B."/>
            <person name="Hoppner M.P."/>
            <person name="Ishida K."/>
            <person name="Kim E."/>
            <person name="Koreny L."/>
            <person name="Kroth P.G."/>
            <person name="Liu Y."/>
            <person name="Malik S.B."/>
            <person name="Maier U.G."/>
            <person name="McRose D."/>
            <person name="Mock T."/>
            <person name="Neilson J.A."/>
            <person name="Onodera N.T."/>
            <person name="Poole A.M."/>
            <person name="Pritham E.J."/>
            <person name="Richards T.A."/>
            <person name="Rocap G."/>
            <person name="Roy S.W."/>
            <person name="Sarai C."/>
            <person name="Schaack S."/>
            <person name="Shirato S."/>
            <person name="Slamovits C.H."/>
            <person name="Spencer D.F."/>
            <person name="Suzuki S."/>
            <person name="Worden A.Z."/>
            <person name="Zauner S."/>
            <person name="Barry K."/>
            <person name="Bell C."/>
            <person name="Bharti A.K."/>
            <person name="Crow J.A."/>
            <person name="Grimwood J."/>
            <person name="Kramer R."/>
            <person name="Lindquist E."/>
            <person name="Lucas S."/>
            <person name="Salamov A."/>
            <person name="McFadden G.I."/>
            <person name="Lane C.E."/>
            <person name="Keeling P.J."/>
            <person name="Gray M.W."/>
            <person name="Grigoriev I.V."/>
            <person name="Archibald J.M."/>
        </authorList>
    </citation>
    <scope>NUCLEOTIDE SEQUENCE</scope>
    <source>
        <strain evidence="1 3">CCMP2712</strain>
    </source>
</reference>
<dbReference type="PaxDb" id="55529-EKX45818"/>
<gene>
    <name evidence="1" type="ORF">GUITHDRAFT_152574</name>
</gene>
<organism evidence="1">
    <name type="scientific">Guillardia theta (strain CCMP2712)</name>
    <name type="common">Cryptophyte</name>
    <dbReference type="NCBI Taxonomy" id="905079"/>
    <lineage>
        <taxon>Eukaryota</taxon>
        <taxon>Cryptophyceae</taxon>
        <taxon>Pyrenomonadales</taxon>
        <taxon>Geminigeraceae</taxon>
        <taxon>Guillardia</taxon>
    </lineage>
</organism>
<reference evidence="2" key="3">
    <citation type="submission" date="2016-03" db="UniProtKB">
        <authorList>
            <consortium name="EnsemblProtists"/>
        </authorList>
    </citation>
    <scope>IDENTIFICATION</scope>
</reference>
<dbReference type="EnsemblProtists" id="EKX45818">
    <property type="protein sequence ID" value="EKX45818"/>
    <property type="gene ID" value="GUITHDRAFT_152574"/>
</dbReference>
<dbReference type="EMBL" id="JH992997">
    <property type="protein sequence ID" value="EKX45818.1"/>
    <property type="molecule type" value="Genomic_DNA"/>
</dbReference>
<proteinExistence type="predicted"/>
<dbReference type="RefSeq" id="XP_005832798.1">
    <property type="nucleotide sequence ID" value="XM_005832741.1"/>
</dbReference>
<dbReference type="Proteomes" id="UP000011087">
    <property type="component" value="Unassembled WGS sequence"/>
</dbReference>
<dbReference type="KEGG" id="gtt:GUITHDRAFT_152574"/>
<keyword evidence="3" id="KW-1185">Reference proteome</keyword>
<name>L1JBB2_GUITC</name>
<dbReference type="HOGENOM" id="CLU_1258184_0_0_1"/>
<evidence type="ECO:0000313" key="1">
    <source>
        <dbReference type="EMBL" id="EKX45818.1"/>
    </source>
</evidence>
<evidence type="ECO:0000313" key="3">
    <source>
        <dbReference type="Proteomes" id="UP000011087"/>
    </source>
</evidence>
<protein>
    <submittedName>
        <fullName evidence="1 2">Uncharacterized protein</fullName>
    </submittedName>
</protein>